<accession>A0A031FQI8</accession>
<gene>
    <name evidence="2" type="ORF">BW34_02055</name>
</gene>
<dbReference type="Gene3D" id="3.40.50.1820">
    <property type="entry name" value="alpha/beta hydrolase"/>
    <property type="match status" value="1"/>
</dbReference>
<protein>
    <submittedName>
        <fullName evidence="2">Hydrolase, alpha/beta domain protein</fullName>
    </submittedName>
</protein>
<proteinExistence type="predicted"/>
<keyword evidence="3" id="KW-1185">Reference proteome</keyword>
<dbReference type="RefSeq" id="WP_036312125.1">
    <property type="nucleotide sequence ID" value="NZ_JFYO01000006.1"/>
</dbReference>
<dbReference type="GO" id="GO:0016020">
    <property type="term" value="C:membrane"/>
    <property type="evidence" value="ECO:0007669"/>
    <property type="project" value="TreeGrafter"/>
</dbReference>
<reference evidence="2 3" key="1">
    <citation type="submission" date="2014-03" db="EMBL/GenBank/DDBJ databases">
        <title>Draft Genome Sequences of 13 Willow Endophytes.</title>
        <authorList>
            <person name="Gan H.Y."/>
            <person name="Gan H.M."/>
            <person name="Savka M.A."/>
            <person name="Hudson A.O."/>
        </authorList>
    </citation>
    <scope>NUCLEOTIDE SEQUENCE [LARGE SCALE GENOMIC DNA]</scope>
    <source>
        <strain evidence="2 3">RIT293</strain>
    </source>
</reference>
<dbReference type="GO" id="GO:0047372">
    <property type="term" value="F:monoacylglycerol lipase activity"/>
    <property type="evidence" value="ECO:0007669"/>
    <property type="project" value="TreeGrafter"/>
</dbReference>
<dbReference type="SUPFAM" id="SSF53474">
    <property type="entry name" value="alpha/beta-Hydrolases"/>
    <property type="match status" value="1"/>
</dbReference>
<evidence type="ECO:0000259" key="1">
    <source>
        <dbReference type="Pfam" id="PF12697"/>
    </source>
</evidence>
<evidence type="ECO:0000313" key="3">
    <source>
        <dbReference type="Proteomes" id="UP000024001"/>
    </source>
</evidence>
<dbReference type="InterPro" id="IPR029058">
    <property type="entry name" value="AB_hydrolase_fold"/>
</dbReference>
<organism evidence="2 3">
    <name type="scientific">Microbacterium oleivorans</name>
    <dbReference type="NCBI Taxonomy" id="273677"/>
    <lineage>
        <taxon>Bacteria</taxon>
        <taxon>Bacillati</taxon>
        <taxon>Actinomycetota</taxon>
        <taxon>Actinomycetes</taxon>
        <taxon>Micrococcales</taxon>
        <taxon>Microbacteriaceae</taxon>
        <taxon>Microbacterium</taxon>
    </lineage>
</organism>
<dbReference type="EMBL" id="JFYO01000006">
    <property type="protein sequence ID" value="EZP26853.1"/>
    <property type="molecule type" value="Genomic_DNA"/>
</dbReference>
<dbReference type="InterPro" id="IPR000073">
    <property type="entry name" value="AB_hydrolase_1"/>
</dbReference>
<dbReference type="Pfam" id="PF12697">
    <property type="entry name" value="Abhydrolase_6"/>
    <property type="match status" value="1"/>
</dbReference>
<comment type="caution">
    <text evidence="2">The sequence shown here is derived from an EMBL/GenBank/DDBJ whole genome shotgun (WGS) entry which is preliminary data.</text>
</comment>
<dbReference type="Proteomes" id="UP000024001">
    <property type="component" value="Unassembled WGS sequence"/>
</dbReference>
<dbReference type="AlphaFoldDB" id="A0A031FQI8"/>
<evidence type="ECO:0000313" key="2">
    <source>
        <dbReference type="EMBL" id="EZP26853.1"/>
    </source>
</evidence>
<dbReference type="PANTHER" id="PTHR43798:SF33">
    <property type="entry name" value="HYDROLASE, PUTATIVE (AFU_ORTHOLOGUE AFUA_2G14860)-RELATED"/>
    <property type="match status" value="1"/>
</dbReference>
<dbReference type="OrthoDB" id="8444301at2"/>
<feature type="domain" description="AB hydrolase-1" evidence="1">
    <location>
        <begin position="22"/>
        <end position="244"/>
    </location>
</feature>
<keyword evidence="2" id="KW-0378">Hydrolase</keyword>
<sequence>MPSPVTLPRLSWGDARSDRQALLVHGVGSSGALMWRYAVALADAGWRVDAVDLRGHGTAPRTLDYTIEAYATDLLRTAPVGAASWDLVLGHSLGGAAATLAAASAPAWTRHLVLVDPAIHLVDADREAVRASQEQAFADTSEAAVRAAHPEWLDLDIELKAVAAAQASRFAVEQTGEQNSPWDVREAASRLSMPTHVIGGDPGVYSIFTGPLADEVLRNPVVTMSVVPGTGHSPHRDAPDASAQALLDAVDTWGLRP</sequence>
<dbReference type="GO" id="GO:0046464">
    <property type="term" value="P:acylglycerol catabolic process"/>
    <property type="evidence" value="ECO:0007669"/>
    <property type="project" value="TreeGrafter"/>
</dbReference>
<dbReference type="eggNOG" id="COG2267">
    <property type="taxonomic scope" value="Bacteria"/>
</dbReference>
<dbReference type="PANTHER" id="PTHR43798">
    <property type="entry name" value="MONOACYLGLYCEROL LIPASE"/>
    <property type="match status" value="1"/>
</dbReference>
<dbReference type="PATRIC" id="fig|273677.3.peg.2040"/>
<name>A0A031FQI8_9MICO</name>
<dbReference type="InterPro" id="IPR050266">
    <property type="entry name" value="AB_hydrolase_sf"/>
</dbReference>